<evidence type="ECO:0000256" key="16">
    <source>
        <dbReference type="RuleBase" id="RU362098"/>
    </source>
</evidence>
<keyword evidence="3" id="KW-1003">Cell membrane</keyword>
<dbReference type="InterPro" id="IPR041069">
    <property type="entry name" value="FeoB_Cyto"/>
</dbReference>
<dbReference type="Pfam" id="PF02421">
    <property type="entry name" value="FeoB_N"/>
    <property type="match status" value="1"/>
</dbReference>
<gene>
    <name evidence="18" type="ORF">N47_A08820</name>
</gene>
<dbReference type="PROSITE" id="PS51711">
    <property type="entry name" value="G_FEOB"/>
    <property type="match status" value="1"/>
</dbReference>
<evidence type="ECO:0000259" key="17">
    <source>
        <dbReference type="PROSITE" id="PS51711"/>
    </source>
</evidence>
<feature type="binding site" evidence="14">
    <location>
        <begin position="117"/>
        <end position="120"/>
    </location>
    <ligand>
        <name>GTP</name>
        <dbReference type="ChEBI" id="CHEBI:37565"/>
        <label>1</label>
    </ligand>
</feature>
<dbReference type="PANTHER" id="PTHR43185">
    <property type="entry name" value="FERROUS IRON TRANSPORT PROTEIN B"/>
    <property type="match status" value="1"/>
</dbReference>
<dbReference type="InterPro" id="IPR011642">
    <property type="entry name" value="Gate_dom"/>
</dbReference>
<keyword evidence="11 14" id="KW-0342">GTP-binding</keyword>
<feature type="transmembrane region" description="Helical" evidence="16">
    <location>
        <begin position="449"/>
        <end position="471"/>
    </location>
</feature>
<dbReference type="AlphaFoldDB" id="E1Y8F9"/>
<keyword evidence="10" id="KW-0406">Ion transport</keyword>
<dbReference type="GO" id="GO:0015093">
    <property type="term" value="F:ferrous iron transmembrane transporter activity"/>
    <property type="evidence" value="ECO:0007669"/>
    <property type="project" value="UniProtKB-UniRule"/>
</dbReference>
<dbReference type="Gene3D" id="3.40.50.300">
    <property type="entry name" value="P-loop containing nucleotide triphosphate hydrolases"/>
    <property type="match status" value="1"/>
</dbReference>
<dbReference type="InterPro" id="IPR027417">
    <property type="entry name" value="P-loop_NTPase"/>
</dbReference>
<dbReference type="GO" id="GO:0005886">
    <property type="term" value="C:plasma membrane"/>
    <property type="evidence" value="ECO:0007669"/>
    <property type="project" value="UniProtKB-SubCell"/>
</dbReference>
<dbReference type="NCBIfam" id="TIGR00231">
    <property type="entry name" value="small_GTP"/>
    <property type="match status" value="1"/>
</dbReference>
<dbReference type="Pfam" id="PF07670">
    <property type="entry name" value="Gate"/>
    <property type="match status" value="2"/>
</dbReference>
<feature type="binding site" evidence="15">
    <location>
        <position position="25"/>
    </location>
    <ligand>
        <name>Mg(2+)</name>
        <dbReference type="ChEBI" id="CHEBI:18420"/>
        <label>2</label>
    </ligand>
</feature>
<evidence type="ECO:0000256" key="8">
    <source>
        <dbReference type="ARBA" id="ARBA00022989"/>
    </source>
</evidence>
<proteinExistence type="inferred from homology"/>
<evidence type="ECO:0000256" key="5">
    <source>
        <dbReference type="ARBA" id="ARBA00022519"/>
    </source>
</evidence>
<feature type="transmembrane region" description="Helical" evidence="16">
    <location>
        <begin position="312"/>
        <end position="330"/>
    </location>
</feature>
<keyword evidence="8 16" id="KW-1133">Transmembrane helix</keyword>
<comment type="similarity">
    <text evidence="16">Belongs to the TRAFAC class TrmE-Era-EngA-EngB-Septin-like GTPase superfamily. FeoB GTPase (TC 9.A.8) family.</text>
</comment>
<feature type="binding site" evidence="15">
    <location>
        <position position="26"/>
    </location>
    <ligand>
        <name>Mg(2+)</name>
        <dbReference type="ChEBI" id="CHEBI:18420"/>
        <label>2</label>
    </ligand>
</feature>
<feature type="transmembrane region" description="Helical" evidence="16">
    <location>
        <begin position="675"/>
        <end position="697"/>
    </location>
</feature>
<feature type="binding site" evidence="14">
    <location>
        <begin position="11"/>
        <end position="18"/>
    </location>
    <ligand>
        <name>GTP</name>
        <dbReference type="ChEBI" id="CHEBI:37565"/>
        <label>1</label>
    </ligand>
</feature>
<keyword evidence="15" id="KW-0479">Metal-binding</keyword>
<keyword evidence="7 14" id="KW-0547">Nucleotide-binding</keyword>
<dbReference type="Pfam" id="PF07664">
    <property type="entry name" value="FeoB_C"/>
    <property type="match status" value="1"/>
</dbReference>
<keyword evidence="12 16" id="KW-0472">Membrane</keyword>
<evidence type="ECO:0000256" key="14">
    <source>
        <dbReference type="PIRSR" id="PIRSR603373-1"/>
    </source>
</evidence>
<dbReference type="SUPFAM" id="SSF52540">
    <property type="entry name" value="P-loop containing nucleoside triphosphate hydrolases"/>
    <property type="match status" value="1"/>
</dbReference>
<keyword evidence="4 16" id="KW-0410">Iron transport</keyword>
<dbReference type="FunFam" id="3.40.50.300:FF:000426">
    <property type="entry name" value="Ferrous iron transport protein B"/>
    <property type="match status" value="1"/>
</dbReference>
<organism evidence="18">
    <name type="scientific">uncultured Desulfobacterium sp</name>
    <dbReference type="NCBI Taxonomy" id="201089"/>
    <lineage>
        <taxon>Bacteria</taxon>
        <taxon>Pseudomonadati</taxon>
        <taxon>Thermodesulfobacteriota</taxon>
        <taxon>Desulfobacteria</taxon>
        <taxon>Desulfobacterales</taxon>
        <taxon>Desulfobacteriaceae</taxon>
        <taxon>Desulfobacterium</taxon>
        <taxon>environmental samples</taxon>
    </lineage>
</organism>
<keyword evidence="5" id="KW-0997">Cell inner membrane</keyword>
<evidence type="ECO:0000256" key="15">
    <source>
        <dbReference type="PIRSR" id="PIRSR603373-2"/>
    </source>
</evidence>
<feature type="transmembrane region" description="Helical" evidence="16">
    <location>
        <begin position="544"/>
        <end position="564"/>
    </location>
</feature>
<dbReference type="InterPro" id="IPR030389">
    <property type="entry name" value="G_FEOB_dom"/>
</dbReference>
<evidence type="ECO:0000256" key="1">
    <source>
        <dbReference type="ARBA" id="ARBA00004429"/>
    </source>
</evidence>
<comment type="function">
    <text evidence="16">Probable transporter of a GTP-driven Fe(2+) uptake system.</text>
</comment>
<reference evidence="18" key="1">
    <citation type="journal article" date="2011" name="Environ. Microbiol.">
        <title>Genomic insights into the metabolic potential of the polycyclic aromatic hydrocarbon degrading sulfate-reducing Deltaproteobacterium N47.</title>
        <authorList>
            <person name="Bergmann F."/>
            <person name="Selesi D."/>
            <person name="Weinmaier T."/>
            <person name="Tischler P."/>
            <person name="Rattei T."/>
            <person name="Meckenstock R.U."/>
        </authorList>
    </citation>
    <scope>NUCLEOTIDE SEQUENCE</scope>
</reference>
<dbReference type="PRINTS" id="PR00326">
    <property type="entry name" value="GTP1OBG"/>
</dbReference>
<feature type="transmembrane region" description="Helical" evidence="16">
    <location>
        <begin position="367"/>
        <end position="395"/>
    </location>
</feature>
<evidence type="ECO:0000256" key="9">
    <source>
        <dbReference type="ARBA" id="ARBA00023004"/>
    </source>
</evidence>
<feature type="binding site" evidence="14">
    <location>
        <begin position="57"/>
        <end position="60"/>
    </location>
    <ligand>
        <name>GTP</name>
        <dbReference type="ChEBI" id="CHEBI:37565"/>
        <label>1</label>
    </ligand>
</feature>
<evidence type="ECO:0000256" key="6">
    <source>
        <dbReference type="ARBA" id="ARBA00022692"/>
    </source>
</evidence>
<evidence type="ECO:0000256" key="11">
    <source>
        <dbReference type="ARBA" id="ARBA00023134"/>
    </source>
</evidence>
<keyword evidence="9 16" id="KW-0408">Iron</keyword>
<evidence type="ECO:0000256" key="2">
    <source>
        <dbReference type="ARBA" id="ARBA00022448"/>
    </source>
</evidence>
<feature type="transmembrane region" description="Helical" evidence="16">
    <location>
        <begin position="630"/>
        <end position="654"/>
    </location>
</feature>
<evidence type="ECO:0000256" key="13">
    <source>
        <dbReference type="NCBIfam" id="TIGR00437"/>
    </source>
</evidence>
<evidence type="ECO:0000256" key="3">
    <source>
        <dbReference type="ARBA" id="ARBA00022475"/>
    </source>
</evidence>
<dbReference type="CDD" id="cd01879">
    <property type="entry name" value="FeoB"/>
    <property type="match status" value="1"/>
</dbReference>
<protein>
    <recommendedName>
        <fullName evidence="13 16">Ferrous iron transport protein B</fullName>
    </recommendedName>
</protein>
<dbReference type="InterPro" id="IPR011640">
    <property type="entry name" value="Fe2_transport_prot_B_C"/>
</dbReference>
<dbReference type="InterPro" id="IPR005225">
    <property type="entry name" value="Small_GTP-bd"/>
</dbReference>
<dbReference type="Pfam" id="PF17910">
    <property type="entry name" value="FeoB_Cyto"/>
    <property type="match status" value="1"/>
</dbReference>
<dbReference type="Gene3D" id="1.10.287.1770">
    <property type="match status" value="1"/>
</dbReference>
<keyword evidence="15" id="KW-0460">Magnesium</keyword>
<comment type="caution">
    <text evidence="16">Lacks conserved residue(s) required for the propagation of feature annotation.</text>
</comment>
<evidence type="ECO:0000313" key="18">
    <source>
        <dbReference type="EMBL" id="CBX26853.1"/>
    </source>
</evidence>
<feature type="binding site" evidence="14">
    <location>
        <begin position="36"/>
        <end position="40"/>
    </location>
    <ligand>
        <name>GTP</name>
        <dbReference type="ChEBI" id="CHEBI:37565"/>
        <label>1</label>
    </ligand>
</feature>
<evidence type="ECO:0000256" key="7">
    <source>
        <dbReference type="ARBA" id="ARBA00022741"/>
    </source>
</evidence>
<sequence>MKHKIVVALAGNPNSGKTTIFNELTGARQHVGNYPGVTVERKEGFRRHGDIEFQIVDLPGTYSLTAYSEEELVARNFIIDEKPDVVVDIIDASNLERNLYLAVQLMELGVPLVLAFNMSDMAKASGHEFDIEMFSRFFGARIVRTVGNKGAGMNELLDSITLTAAEGAQEVKQNVEKQSAGELSSRASIRGPDHPAPAINYGRDIEEELARIESLINTCGSVNEKANARWLSIKLLENDKEIQAAVASPEINEQVEKSALHIEKILGEHPETAIAGRRYGFISGACLEAVRSTIEIRNTISERIDAVITNRVLGIPIFLGLMYLVFQLTFTLGEPPMGWIEGFFGWLGLVVRGWWPEGSESLLKSLLVDGIIGGVGGVIVFLPNILLLFLAIAILEDSGYMARAAFIMDRLMHKIGLHGKSFIPMLIGFGCSVPAIMATRTLENRRDRLTTMLVIPLMSCGARLPIYALIIPAFFPQAWHAPMLWILYVIGILLAIVSAKILRSTILKGESVPFVMELPPYRMPTLKGVLIHMWERGWLYVKKAGTIILGISILLWAMTTFPGLDDANTFFFTAARQQIRIGNMGEEEKAEQLASIDNKEAEAALLNSIAGRIGQSLEPILKPMGFDWRIGTALIGAFAAKEVFVAQMGIIYSVGEADEKSETLRNKLKSTYTPLVGFCIMLFCLISAPCMATIAVTKRESNSWSWALLQLGGLTTLAYMLTTFTFQTGRLLGIGIG</sequence>
<keyword evidence="2 16" id="KW-0813">Transport</keyword>
<dbReference type="PANTHER" id="PTHR43185:SF1">
    <property type="entry name" value="FE(2+) TRANSPORTER FEOB"/>
    <property type="match status" value="1"/>
</dbReference>
<accession>E1Y8F9</accession>
<evidence type="ECO:0000256" key="4">
    <source>
        <dbReference type="ARBA" id="ARBA00022496"/>
    </source>
</evidence>
<dbReference type="InterPro" id="IPR050860">
    <property type="entry name" value="FeoB_GTPase"/>
</dbReference>
<feature type="binding site" evidence="15">
    <location>
        <position position="22"/>
    </location>
    <ligand>
        <name>Mg(2+)</name>
        <dbReference type="ChEBI" id="CHEBI:18420"/>
        <label>1</label>
    </ligand>
</feature>
<keyword evidence="6 16" id="KW-0812">Transmembrane</keyword>
<evidence type="ECO:0000256" key="10">
    <source>
        <dbReference type="ARBA" id="ARBA00023065"/>
    </source>
</evidence>
<dbReference type="InterPro" id="IPR006073">
    <property type="entry name" value="GTP-bd"/>
</dbReference>
<dbReference type="GO" id="GO:0005525">
    <property type="term" value="F:GTP binding"/>
    <property type="evidence" value="ECO:0007669"/>
    <property type="project" value="UniProtKB-KW"/>
</dbReference>
<name>E1Y8F9_9BACT</name>
<feature type="domain" description="FeoB-type G" evidence="17">
    <location>
        <begin position="4"/>
        <end position="166"/>
    </location>
</feature>
<feature type="transmembrane region" description="Helical" evidence="16">
    <location>
        <begin position="483"/>
        <end position="502"/>
    </location>
</feature>
<dbReference type="EMBL" id="FR695864">
    <property type="protein sequence ID" value="CBX26853.1"/>
    <property type="molecule type" value="Genomic_DNA"/>
</dbReference>
<comment type="subcellular location">
    <subcellularLocation>
        <location evidence="1 16">Cell inner membrane</location>
        <topology evidence="1 16">Multi-pass membrane protein</topology>
    </subcellularLocation>
</comment>
<dbReference type="InterPro" id="IPR003373">
    <property type="entry name" value="Fe2_transport_prot-B"/>
</dbReference>
<evidence type="ECO:0000256" key="12">
    <source>
        <dbReference type="ARBA" id="ARBA00023136"/>
    </source>
</evidence>
<dbReference type="GO" id="GO:0046872">
    <property type="term" value="F:metal ion binding"/>
    <property type="evidence" value="ECO:0007669"/>
    <property type="project" value="UniProtKB-KW"/>
</dbReference>
<dbReference type="NCBIfam" id="TIGR00437">
    <property type="entry name" value="feoB"/>
    <property type="match status" value="1"/>
</dbReference>